<sequence>LVKYRVKAEDANIEADLVWKDFTFVPTNVRLNPNLHTDFPSQLQTVNFLSSSIQNGVASAVTSHVPAMVSSLVCNELNPRILSLKQRLTAIDWLNLTNFDEQWTVRNNFLRFSLKSKR</sequence>
<gene>
    <name evidence="1" type="ORF">OESDEN_17308</name>
</gene>
<dbReference type="Proteomes" id="UP000053660">
    <property type="component" value="Unassembled WGS sequence"/>
</dbReference>
<protein>
    <submittedName>
        <fullName evidence="1">Uncharacterized protein</fullName>
    </submittedName>
</protein>
<name>A0A0B1SHJ3_OESDE</name>
<dbReference type="EMBL" id="KN575844">
    <property type="protein sequence ID" value="KHJ82997.1"/>
    <property type="molecule type" value="Genomic_DNA"/>
</dbReference>
<evidence type="ECO:0000313" key="1">
    <source>
        <dbReference type="EMBL" id="KHJ82997.1"/>
    </source>
</evidence>
<reference evidence="1 2" key="1">
    <citation type="submission" date="2014-03" db="EMBL/GenBank/DDBJ databases">
        <title>Draft genome of the hookworm Oesophagostomum dentatum.</title>
        <authorList>
            <person name="Mitreva M."/>
        </authorList>
    </citation>
    <scope>NUCLEOTIDE SEQUENCE [LARGE SCALE GENOMIC DNA]</scope>
    <source>
        <strain evidence="1 2">OD-Hann</strain>
    </source>
</reference>
<keyword evidence="2" id="KW-1185">Reference proteome</keyword>
<evidence type="ECO:0000313" key="2">
    <source>
        <dbReference type="Proteomes" id="UP000053660"/>
    </source>
</evidence>
<organism evidence="1 2">
    <name type="scientific">Oesophagostomum dentatum</name>
    <name type="common">Nodular worm</name>
    <dbReference type="NCBI Taxonomy" id="61180"/>
    <lineage>
        <taxon>Eukaryota</taxon>
        <taxon>Metazoa</taxon>
        <taxon>Ecdysozoa</taxon>
        <taxon>Nematoda</taxon>
        <taxon>Chromadorea</taxon>
        <taxon>Rhabditida</taxon>
        <taxon>Rhabditina</taxon>
        <taxon>Rhabditomorpha</taxon>
        <taxon>Strongyloidea</taxon>
        <taxon>Strongylidae</taxon>
        <taxon>Oesophagostomum</taxon>
    </lineage>
</organism>
<dbReference type="AlphaFoldDB" id="A0A0B1SHJ3"/>
<feature type="non-terminal residue" evidence="1">
    <location>
        <position position="1"/>
    </location>
</feature>
<proteinExistence type="predicted"/>
<accession>A0A0B1SHJ3</accession>